<dbReference type="Proteomes" id="UP001164539">
    <property type="component" value="Chromosome 3"/>
</dbReference>
<reference evidence="1 2" key="1">
    <citation type="journal article" date="2023" name="Science">
        <title>Complex scaffold remodeling in plant triterpene biosynthesis.</title>
        <authorList>
            <person name="De La Pena R."/>
            <person name="Hodgson H."/>
            <person name="Liu J.C."/>
            <person name="Stephenson M.J."/>
            <person name="Martin A.C."/>
            <person name="Owen C."/>
            <person name="Harkess A."/>
            <person name="Leebens-Mack J."/>
            <person name="Jimenez L.E."/>
            <person name="Osbourn A."/>
            <person name="Sattely E.S."/>
        </authorList>
    </citation>
    <scope>NUCLEOTIDE SEQUENCE [LARGE SCALE GENOMIC DNA]</scope>
    <source>
        <strain evidence="2">cv. JPN11</strain>
        <tissue evidence="1">Leaf</tissue>
    </source>
</reference>
<evidence type="ECO:0000313" key="2">
    <source>
        <dbReference type="Proteomes" id="UP001164539"/>
    </source>
</evidence>
<organism evidence="1 2">
    <name type="scientific">Melia azedarach</name>
    <name type="common">Chinaberry tree</name>
    <dbReference type="NCBI Taxonomy" id="155640"/>
    <lineage>
        <taxon>Eukaryota</taxon>
        <taxon>Viridiplantae</taxon>
        <taxon>Streptophyta</taxon>
        <taxon>Embryophyta</taxon>
        <taxon>Tracheophyta</taxon>
        <taxon>Spermatophyta</taxon>
        <taxon>Magnoliopsida</taxon>
        <taxon>eudicotyledons</taxon>
        <taxon>Gunneridae</taxon>
        <taxon>Pentapetalae</taxon>
        <taxon>rosids</taxon>
        <taxon>malvids</taxon>
        <taxon>Sapindales</taxon>
        <taxon>Meliaceae</taxon>
        <taxon>Melia</taxon>
    </lineage>
</organism>
<sequence length="513" mass="54625">MERSLSSLTYKGSIPEAINEAKKQKKLFVVYISGEDTESTNLENTTWTDLKVAESVSKYCILLHVQEGTSDAANFRAIYPQNSNPCITAIGYNGIQVWKTEGFVSAELLASSLEKAWLSLHIQETTATVLTAALASNKSEPPTSGTSVIGSSEQGSSSGTTVPPPSLEKNIQASEARSLATSVMTKENNTELGVKTSSKSFSSSPSGGVGDNHSTSSSKEAENSLTPAEADPDNSQAEQMALTAPSPAGTSDTVSTAVIPVEVNEVVENERVDDTDGGKVDALGSSGRASESTDVHLNIRLPDGVSLREKFSVTSTLGILKDYVDRNQTGISSYDLAIPYPRKIFTDEELSLFNRQALIVVPRQKASGYHGGGSSSSGQTSSRTNADPSNESEGGYFAYVRRLLSYVNPLSYLGRGGNSSNSGQDSQTGIWEYGPNPTLRNNLSAGARLSSASSPNQGTSSSRNESKNRLASTSRFGSNIHTLKHDEDDSRFSDRNAFWNGNSTQYGGDNNGR</sequence>
<proteinExistence type="predicted"/>
<gene>
    <name evidence="1" type="ORF">OWV82_006575</name>
</gene>
<comment type="caution">
    <text evidence="1">The sequence shown here is derived from an EMBL/GenBank/DDBJ whole genome shotgun (WGS) entry which is preliminary data.</text>
</comment>
<keyword evidence="2" id="KW-1185">Reference proteome</keyword>
<name>A0ACC1YHM0_MELAZ</name>
<protein>
    <submittedName>
        <fullName evidence="1">Plant UBX domain-containing protein 11</fullName>
    </submittedName>
</protein>
<accession>A0ACC1YHM0</accession>
<evidence type="ECO:0000313" key="1">
    <source>
        <dbReference type="EMBL" id="KAJ4723170.1"/>
    </source>
</evidence>
<dbReference type="EMBL" id="CM051396">
    <property type="protein sequence ID" value="KAJ4723170.1"/>
    <property type="molecule type" value="Genomic_DNA"/>
</dbReference>